<reference evidence="2" key="1">
    <citation type="journal article" date="2011" name="MBio">
        <title>Novel metabolic attributes of the genus Cyanothece, comprising a group of unicellular nitrogen-fixing Cyanobacteria.</title>
        <authorList>
            <person name="Bandyopadhyay A."/>
            <person name="Elvitigala T."/>
            <person name="Welsh E."/>
            <person name="Stockel J."/>
            <person name="Liberton M."/>
            <person name="Min H."/>
            <person name="Sherman L.A."/>
            <person name="Pakrasi H.B."/>
        </authorList>
    </citation>
    <scope>NUCLEOTIDE SEQUENCE [LARGE SCALE GENOMIC DNA]</scope>
    <source>
        <strain evidence="2">PCC 7822</strain>
    </source>
</reference>
<dbReference type="RefSeq" id="WP_013325353.1">
    <property type="nucleotide sequence ID" value="NC_014501.1"/>
</dbReference>
<sequence length="90" mass="10529">MNSSMLRQLWTVVEESQAHILLSLPDQDLVNQLLQRLQEKETLTTEESKKVKGYIRLRTPLIRDLAQSRLREFQPHLGINPEARELSVNH</sequence>
<dbReference type="Proteomes" id="UP000008206">
    <property type="component" value="Chromosome"/>
</dbReference>
<dbReference type="KEGG" id="cyj:Cyan7822_5439"/>
<dbReference type="HOGENOM" id="CLU_183003_0_0_3"/>
<dbReference type="eggNOG" id="ENOG50320EX">
    <property type="taxonomic scope" value="Bacteria"/>
</dbReference>
<evidence type="ECO:0000313" key="1">
    <source>
        <dbReference type="EMBL" id="ADN17315.1"/>
    </source>
</evidence>
<evidence type="ECO:0000313" key="2">
    <source>
        <dbReference type="Proteomes" id="UP000008206"/>
    </source>
</evidence>
<keyword evidence="2" id="KW-1185">Reference proteome</keyword>
<dbReference type="STRING" id="497965.Cyan7822_5439"/>
<accession>E0U957</accession>
<proteinExistence type="predicted"/>
<gene>
    <name evidence="1" type="ordered locus">Cyan7822_5439</name>
</gene>
<dbReference type="EMBL" id="CP002198">
    <property type="protein sequence ID" value="ADN17315.1"/>
    <property type="molecule type" value="Genomic_DNA"/>
</dbReference>
<dbReference type="AlphaFoldDB" id="E0U957"/>
<name>E0U957_GLOV7</name>
<protein>
    <submittedName>
        <fullName evidence="1">Uncharacterized protein</fullName>
    </submittedName>
</protein>
<organism evidence="1 2">
    <name type="scientific">Gloeothece verrucosa (strain PCC 7822)</name>
    <name type="common">Cyanothece sp. (strain PCC 7822)</name>
    <dbReference type="NCBI Taxonomy" id="497965"/>
    <lineage>
        <taxon>Bacteria</taxon>
        <taxon>Bacillati</taxon>
        <taxon>Cyanobacteriota</taxon>
        <taxon>Cyanophyceae</taxon>
        <taxon>Oscillatoriophycideae</taxon>
        <taxon>Chroococcales</taxon>
        <taxon>Aphanothecaceae</taxon>
        <taxon>Gloeothece</taxon>
        <taxon>Gloeothece verrucosa</taxon>
    </lineage>
</organism>